<evidence type="ECO:0000313" key="7">
    <source>
        <dbReference type="EMBL" id="CQR70691.1"/>
    </source>
</evidence>
<feature type="transmembrane region" description="Helical" evidence="5">
    <location>
        <begin position="103"/>
        <end position="123"/>
    </location>
</feature>
<dbReference type="InterPro" id="IPR010652">
    <property type="entry name" value="DUF1232"/>
</dbReference>
<proteinExistence type="predicted"/>
<dbReference type="GO" id="GO:0012505">
    <property type="term" value="C:endomembrane system"/>
    <property type="evidence" value="ECO:0007669"/>
    <property type="project" value="UniProtKB-SubCell"/>
</dbReference>
<feature type="domain" description="DUF1232" evidence="6">
    <location>
        <begin position="38"/>
        <end position="72"/>
    </location>
</feature>
<evidence type="ECO:0000256" key="2">
    <source>
        <dbReference type="ARBA" id="ARBA00022692"/>
    </source>
</evidence>
<keyword evidence="4 5" id="KW-0472">Membrane</keyword>
<evidence type="ECO:0000256" key="5">
    <source>
        <dbReference type="SAM" id="Phobius"/>
    </source>
</evidence>
<keyword evidence="8" id="KW-1185">Reference proteome</keyword>
<organism evidence="7 8">
    <name type="scientific">Sporomusa ovata</name>
    <dbReference type="NCBI Taxonomy" id="2378"/>
    <lineage>
        <taxon>Bacteria</taxon>
        <taxon>Bacillati</taxon>
        <taxon>Bacillota</taxon>
        <taxon>Negativicutes</taxon>
        <taxon>Selenomonadales</taxon>
        <taxon>Sporomusaceae</taxon>
        <taxon>Sporomusa</taxon>
    </lineage>
</organism>
<protein>
    <submittedName>
        <fullName evidence="7">Putative membrane protein</fullName>
    </submittedName>
</protein>
<evidence type="ECO:0000256" key="3">
    <source>
        <dbReference type="ARBA" id="ARBA00022989"/>
    </source>
</evidence>
<evidence type="ECO:0000313" key="8">
    <source>
        <dbReference type="Proteomes" id="UP000049855"/>
    </source>
</evidence>
<dbReference type="EMBL" id="CTRP01000003">
    <property type="protein sequence ID" value="CQR70691.1"/>
    <property type="molecule type" value="Genomic_DNA"/>
</dbReference>
<feature type="transmembrane region" description="Helical" evidence="5">
    <location>
        <begin position="58"/>
        <end position="82"/>
    </location>
</feature>
<reference evidence="8" key="1">
    <citation type="submission" date="2015-03" db="EMBL/GenBank/DDBJ databases">
        <authorList>
            <person name="Nijsse Bart"/>
        </authorList>
    </citation>
    <scope>NUCLEOTIDE SEQUENCE [LARGE SCALE GENOMIC DNA]</scope>
</reference>
<keyword evidence="3 5" id="KW-1133">Transmembrane helix</keyword>
<comment type="subcellular location">
    <subcellularLocation>
        <location evidence="1">Endomembrane system</location>
        <topology evidence="1">Multi-pass membrane protein</topology>
    </subcellularLocation>
</comment>
<dbReference type="Proteomes" id="UP000049855">
    <property type="component" value="Unassembled WGS sequence"/>
</dbReference>
<dbReference type="RefSeq" id="WP_028972306.1">
    <property type="nucleotide sequence ID" value="NZ_CTRP01000003.1"/>
</dbReference>
<dbReference type="Pfam" id="PF06803">
    <property type="entry name" value="DUF1232"/>
    <property type="match status" value="1"/>
</dbReference>
<name>A0A0U1KTE8_9FIRM</name>
<gene>
    <name evidence="7" type="ORF">SpAn4DRAFT_1669</name>
</gene>
<evidence type="ECO:0000256" key="4">
    <source>
        <dbReference type="ARBA" id="ARBA00023136"/>
    </source>
</evidence>
<keyword evidence="2 5" id="KW-0812">Transmembrane</keyword>
<sequence length="128" mass="14769">MIKTGRLFQLWALVKMVRENAMILFYAWRHPQTPYYLKGILMAVVVYLLSPIDLLPDYLPLVGIADDVTLFTGAMLYLTNLLPAPVLTESRRQSEKWARRMPYIFTLIVVAAVAWIVIVVMVVRNLMQ</sequence>
<dbReference type="AlphaFoldDB" id="A0A0U1KTE8"/>
<feature type="transmembrane region" description="Helical" evidence="5">
    <location>
        <begin position="35"/>
        <end position="52"/>
    </location>
</feature>
<evidence type="ECO:0000256" key="1">
    <source>
        <dbReference type="ARBA" id="ARBA00004127"/>
    </source>
</evidence>
<evidence type="ECO:0000259" key="6">
    <source>
        <dbReference type="Pfam" id="PF06803"/>
    </source>
</evidence>
<accession>A0A0U1KTE8</accession>